<evidence type="ECO:0000256" key="6">
    <source>
        <dbReference type="ARBA" id="ARBA00023242"/>
    </source>
</evidence>
<evidence type="ECO:0000256" key="8">
    <source>
        <dbReference type="ARBA" id="ARBA00050903"/>
    </source>
</evidence>
<dbReference type="InterPro" id="IPR052190">
    <property type="entry name" value="Euk-Arch_PrmC-MTase"/>
</dbReference>
<gene>
    <name evidence="18" type="ORF">B4U80_05434</name>
</gene>
<dbReference type="Gene3D" id="3.40.50.150">
    <property type="entry name" value="Vaccinia Virus protein VP39"/>
    <property type="match status" value="1"/>
</dbReference>
<evidence type="ECO:0000256" key="11">
    <source>
        <dbReference type="ARBA" id="ARBA00075330"/>
    </source>
</evidence>
<dbReference type="GO" id="GO:0036009">
    <property type="term" value="F:protein-glutamine N-methyltransferase activity"/>
    <property type="evidence" value="ECO:0007669"/>
    <property type="project" value="UniProtKB-ARBA"/>
</dbReference>
<dbReference type="PANTHER" id="PTHR45875:SF1">
    <property type="entry name" value="METHYLTRANSFERASE N6AMT1"/>
    <property type="match status" value="1"/>
</dbReference>
<dbReference type="FunFam" id="3.40.50.150:FF:000077">
    <property type="entry name" value="HemK methyltransferase family member 2"/>
    <property type="match status" value="1"/>
</dbReference>
<organism evidence="18 19">
    <name type="scientific">Leptotrombidium deliense</name>
    <dbReference type="NCBI Taxonomy" id="299467"/>
    <lineage>
        <taxon>Eukaryota</taxon>
        <taxon>Metazoa</taxon>
        <taxon>Ecdysozoa</taxon>
        <taxon>Arthropoda</taxon>
        <taxon>Chelicerata</taxon>
        <taxon>Arachnida</taxon>
        <taxon>Acari</taxon>
        <taxon>Acariformes</taxon>
        <taxon>Trombidiformes</taxon>
        <taxon>Prostigmata</taxon>
        <taxon>Anystina</taxon>
        <taxon>Parasitengona</taxon>
        <taxon>Trombiculoidea</taxon>
        <taxon>Trombiculidae</taxon>
        <taxon>Leptotrombidium</taxon>
    </lineage>
</organism>
<dbReference type="InterPro" id="IPR029063">
    <property type="entry name" value="SAM-dependent_MTases_sf"/>
</dbReference>
<evidence type="ECO:0000256" key="14">
    <source>
        <dbReference type="ARBA" id="ARBA00083337"/>
    </source>
</evidence>
<dbReference type="GO" id="GO:0035657">
    <property type="term" value="C:eRF1 methyltransferase complex"/>
    <property type="evidence" value="ECO:0007669"/>
    <property type="project" value="TreeGrafter"/>
</dbReference>
<dbReference type="PROSITE" id="PS00092">
    <property type="entry name" value="N6_MTASE"/>
    <property type="match status" value="1"/>
</dbReference>
<comment type="catalytic activity">
    <reaction evidence="7">
        <text>L-lysyl-[histone] + S-adenosyl-L-methionine = N(6)-methyl-L-lysyl-[histone] + S-adenosyl-L-homocysteine + H(+)</text>
        <dbReference type="Rhea" id="RHEA:10024"/>
        <dbReference type="Rhea" id="RHEA-COMP:9845"/>
        <dbReference type="Rhea" id="RHEA-COMP:9846"/>
        <dbReference type="ChEBI" id="CHEBI:15378"/>
        <dbReference type="ChEBI" id="CHEBI:29969"/>
        <dbReference type="ChEBI" id="CHEBI:57856"/>
        <dbReference type="ChEBI" id="CHEBI:59789"/>
        <dbReference type="ChEBI" id="CHEBI:61929"/>
    </reaction>
    <physiologicalReaction direction="left-to-right" evidence="7">
        <dbReference type="Rhea" id="RHEA:10025"/>
    </physiologicalReaction>
</comment>
<comment type="subcellular location">
    <subcellularLocation>
        <location evidence="1">Nucleus</location>
    </subcellularLocation>
</comment>
<evidence type="ECO:0000256" key="16">
    <source>
        <dbReference type="ARBA" id="ARBA00093667"/>
    </source>
</evidence>
<keyword evidence="4" id="KW-0808">Transferase</keyword>
<keyword evidence="3" id="KW-0489">Methyltransferase</keyword>
<dbReference type="InterPro" id="IPR002052">
    <property type="entry name" value="DNA_methylase_N6_adenine_CS"/>
</dbReference>
<dbReference type="Pfam" id="PF05175">
    <property type="entry name" value="MTS"/>
    <property type="match status" value="1"/>
</dbReference>
<dbReference type="CDD" id="cd02440">
    <property type="entry name" value="AdoMet_MTases"/>
    <property type="match status" value="1"/>
</dbReference>
<evidence type="ECO:0000256" key="13">
    <source>
        <dbReference type="ARBA" id="ARBA00080992"/>
    </source>
</evidence>
<dbReference type="InterPro" id="IPR007848">
    <property type="entry name" value="Small_mtfrase_dom"/>
</dbReference>
<evidence type="ECO:0000313" key="18">
    <source>
        <dbReference type="EMBL" id="RWS28263.1"/>
    </source>
</evidence>
<evidence type="ECO:0000256" key="9">
    <source>
        <dbReference type="ARBA" id="ARBA00053180"/>
    </source>
</evidence>
<evidence type="ECO:0000256" key="7">
    <source>
        <dbReference type="ARBA" id="ARBA00048619"/>
    </source>
</evidence>
<dbReference type="EMBL" id="NCKV01001482">
    <property type="protein sequence ID" value="RWS28263.1"/>
    <property type="molecule type" value="Genomic_DNA"/>
</dbReference>
<dbReference type="STRING" id="299467.A0A443SLC1"/>
<evidence type="ECO:0000256" key="2">
    <source>
        <dbReference type="ARBA" id="ARBA00006149"/>
    </source>
</evidence>
<dbReference type="InterPro" id="IPR004557">
    <property type="entry name" value="PrmC-related"/>
</dbReference>
<comment type="caution">
    <text evidence="18">The sequence shown here is derived from an EMBL/GenBank/DDBJ whole genome shotgun (WGS) entry which is preliminary data.</text>
</comment>
<dbReference type="VEuPathDB" id="VectorBase:LDEU003778"/>
<evidence type="ECO:0000256" key="5">
    <source>
        <dbReference type="ARBA" id="ARBA00022691"/>
    </source>
</evidence>
<evidence type="ECO:0000256" key="3">
    <source>
        <dbReference type="ARBA" id="ARBA00022603"/>
    </source>
</evidence>
<dbReference type="GO" id="GO:0003676">
    <property type="term" value="F:nucleic acid binding"/>
    <property type="evidence" value="ECO:0007669"/>
    <property type="project" value="InterPro"/>
</dbReference>
<evidence type="ECO:0000256" key="1">
    <source>
        <dbReference type="ARBA" id="ARBA00004123"/>
    </source>
</evidence>
<accession>A0A443SLC1</accession>
<dbReference type="GO" id="GO:0032259">
    <property type="term" value="P:methylation"/>
    <property type="evidence" value="ECO:0007669"/>
    <property type="project" value="UniProtKB-KW"/>
</dbReference>
<proteinExistence type="inferred from homology"/>
<dbReference type="PANTHER" id="PTHR45875">
    <property type="entry name" value="METHYLTRANSFERASE N6AMT1"/>
    <property type="match status" value="1"/>
</dbReference>
<dbReference type="NCBIfam" id="TIGR00537">
    <property type="entry name" value="hemK_rel_arch"/>
    <property type="match status" value="1"/>
</dbReference>
<dbReference type="Proteomes" id="UP000288716">
    <property type="component" value="Unassembled WGS sequence"/>
</dbReference>
<comment type="function">
    <text evidence="9">Methyltransferase that can methylate proteins and, to a lower extent, arsenic. Catalytic subunit of a heterodimer with TRMT112, which monomethylates 'Lys-12' of histone H4 (H4K12me1), a modification present at the promoters of numerous genes encoding cell cycle regulators. Catalytic subunit of a heterodimer with TRMT112, which catalyzes N5-methylation of Glu residue of proteins with a Gly-Gln-Xaa-Xaa-Xaa-Arg motif. Methylates ETF1 on 'Gln-185'; ETF1 needs to be complexed to ERF3 in its GTP-bound form to be efficiently methylated. May also play a role in the modulation of arsenic-induced toxicity by mediating the conversion of monomethylarsonous acid (3+) into the less toxic dimethylarsonic acid. It however only plays a limited role in arsenic metabolism compared with AS3MT.</text>
</comment>
<dbReference type="GO" id="GO:0005634">
    <property type="term" value="C:nucleus"/>
    <property type="evidence" value="ECO:0007669"/>
    <property type="project" value="UniProtKB-SubCell"/>
</dbReference>
<comment type="catalytic activity">
    <reaction evidence="8">
        <text>methylarsonous acid + S-adenosyl-L-methionine = dimethylarsinate + S-adenosyl-L-homocysteine + 2 H(+)</text>
        <dbReference type="Rhea" id="RHEA:11684"/>
        <dbReference type="ChEBI" id="CHEBI:15378"/>
        <dbReference type="ChEBI" id="CHEBI:16223"/>
        <dbReference type="ChEBI" id="CHEBI:17826"/>
        <dbReference type="ChEBI" id="CHEBI:57856"/>
        <dbReference type="ChEBI" id="CHEBI:59789"/>
    </reaction>
</comment>
<dbReference type="SUPFAM" id="SSF53335">
    <property type="entry name" value="S-adenosyl-L-methionine-dependent methyltransferases"/>
    <property type="match status" value="1"/>
</dbReference>
<comment type="similarity">
    <text evidence="2">Belongs to the eukaryotic/archaeal PrmC-related family.</text>
</comment>
<keyword evidence="5" id="KW-0949">S-adenosyl-L-methionine</keyword>
<dbReference type="AlphaFoldDB" id="A0A443SLC1"/>
<evidence type="ECO:0000313" key="19">
    <source>
        <dbReference type="Proteomes" id="UP000288716"/>
    </source>
</evidence>
<evidence type="ECO:0000256" key="4">
    <source>
        <dbReference type="ARBA" id="ARBA00022679"/>
    </source>
</evidence>
<evidence type="ECO:0000259" key="17">
    <source>
        <dbReference type="Pfam" id="PF05175"/>
    </source>
</evidence>
<evidence type="ECO:0000256" key="15">
    <source>
        <dbReference type="ARBA" id="ARBA00093624"/>
    </source>
</evidence>
<comment type="subunit">
    <text evidence="10">Heterodimer; heterodimerization with TRMT112 is required for S-adenosyl-L-methionine-binding.</text>
</comment>
<name>A0A443SLC1_9ACAR</name>
<reference evidence="18 19" key="1">
    <citation type="journal article" date="2018" name="Gigascience">
        <title>Genomes of trombidid mites reveal novel predicted allergens and laterally-transferred genes associated with secondary metabolism.</title>
        <authorList>
            <person name="Dong X."/>
            <person name="Chaisiri K."/>
            <person name="Xia D."/>
            <person name="Armstrong S.D."/>
            <person name="Fang Y."/>
            <person name="Donnelly M.J."/>
            <person name="Kadowaki T."/>
            <person name="McGarry J.W."/>
            <person name="Darby A.C."/>
            <person name="Makepeace B.L."/>
        </authorList>
    </citation>
    <scope>NUCLEOTIDE SEQUENCE [LARGE SCALE GENOMIC DNA]</scope>
    <source>
        <strain evidence="18">UoL-UT</strain>
    </source>
</reference>
<dbReference type="OrthoDB" id="406152at2759"/>
<protein>
    <recommendedName>
        <fullName evidence="15">Methyltransferase HEMK2</fullName>
    </recommendedName>
    <alternativeName>
        <fullName evidence="14">HemK methyltransferase family member 2</fullName>
    </alternativeName>
    <alternativeName>
        <fullName evidence="12">Lysine N-methyltransferase 9</fullName>
    </alternativeName>
    <alternativeName>
        <fullName evidence="11">Methylarsonite methyltransferase N6AMT1</fullName>
    </alternativeName>
    <alternativeName>
        <fullName evidence="16">Methyltransferase N6AMT1</fullName>
    </alternativeName>
    <alternativeName>
        <fullName evidence="13">Protein N(5)-glutamine methyltransferase</fullName>
    </alternativeName>
</protein>
<evidence type="ECO:0000256" key="10">
    <source>
        <dbReference type="ARBA" id="ARBA00062344"/>
    </source>
</evidence>
<feature type="domain" description="Methyltransferase small" evidence="17">
    <location>
        <begin position="47"/>
        <end position="134"/>
    </location>
</feature>
<evidence type="ECO:0000256" key="12">
    <source>
        <dbReference type="ARBA" id="ARBA00076540"/>
    </source>
</evidence>
<keyword evidence="6" id="KW-0539">Nucleus</keyword>
<sequence length="220" mass="24824">MDTPVLEYTWFEEKYNDVYCPAEDTFLLIDALEKDLKVINSIEPLLAVEIGCGSGIVSIALSKALSHKQMMFLGTDVNENAVELTAKCAAKNNVCNLETVVTNLVDGLNEHFLKFVDLVVFNPPYVVTSNEEVTAGGFITRSWAGGQNGRLVIDQFIRKAVPRFSSPNCLIYLVVIQENLPDEIGCEMKRYGFHYANVVLERRCKNERLKVLRFSKHRLD</sequence>
<keyword evidence="19" id="KW-1185">Reference proteome</keyword>